<proteinExistence type="predicted"/>
<keyword evidence="3 6" id="KW-0812">Transmembrane</keyword>
<dbReference type="EMBL" id="PXOQ01000009">
    <property type="protein sequence ID" value="PSG88214.1"/>
    <property type="molecule type" value="Genomic_DNA"/>
</dbReference>
<organism evidence="8 9">
    <name type="scientific">Aurantibacter aestuarii</name>
    <dbReference type="NCBI Taxonomy" id="1266046"/>
    <lineage>
        <taxon>Bacteria</taxon>
        <taxon>Pseudomonadati</taxon>
        <taxon>Bacteroidota</taxon>
        <taxon>Flavobacteriia</taxon>
        <taxon>Flavobacteriales</taxon>
        <taxon>Flavobacteriaceae</taxon>
        <taxon>Aurantibacter</taxon>
    </lineage>
</organism>
<keyword evidence="2" id="KW-1003">Cell membrane</keyword>
<dbReference type="Proteomes" id="UP000238426">
    <property type="component" value="Unassembled WGS sequence"/>
</dbReference>
<name>A0A2T1N8L7_9FLAO</name>
<feature type="transmembrane region" description="Helical" evidence="6">
    <location>
        <begin position="6"/>
        <end position="25"/>
    </location>
</feature>
<evidence type="ECO:0000313" key="8">
    <source>
        <dbReference type="EMBL" id="PSG88214.1"/>
    </source>
</evidence>
<feature type="transmembrane region" description="Helical" evidence="6">
    <location>
        <begin position="67"/>
        <end position="83"/>
    </location>
</feature>
<dbReference type="PANTHER" id="PTHR40077:SF2">
    <property type="entry name" value="MEMBRANE PROTEIN"/>
    <property type="match status" value="1"/>
</dbReference>
<dbReference type="PANTHER" id="PTHR40077">
    <property type="entry name" value="MEMBRANE PROTEIN-RELATED"/>
    <property type="match status" value="1"/>
</dbReference>
<evidence type="ECO:0000313" key="9">
    <source>
        <dbReference type="Proteomes" id="UP000238426"/>
    </source>
</evidence>
<dbReference type="Pfam" id="PF12823">
    <property type="entry name" value="DUF3817"/>
    <property type="match status" value="1"/>
</dbReference>
<evidence type="ECO:0000259" key="7">
    <source>
        <dbReference type="Pfam" id="PF12823"/>
    </source>
</evidence>
<keyword evidence="9" id="KW-1185">Reference proteome</keyword>
<gene>
    <name evidence="8" type="ORF">C7H52_07870</name>
</gene>
<sequence length="88" mass="10171">MVLFFRLIAFLEGLSYLLLVAAAIYKRTHGNEYFVKLLGMPHGILFVLYIIFAIVLKPHYKWDSKTLGIVLIASVLPFGTFYIEKKYL</sequence>
<dbReference type="NCBIfam" id="TIGR03954">
    <property type="entry name" value="integ_memb_HG"/>
    <property type="match status" value="1"/>
</dbReference>
<protein>
    <recommendedName>
        <fullName evidence="7">DUF3817 domain-containing protein</fullName>
    </recommendedName>
</protein>
<dbReference type="GO" id="GO:0005886">
    <property type="term" value="C:plasma membrane"/>
    <property type="evidence" value="ECO:0007669"/>
    <property type="project" value="UniProtKB-SubCell"/>
</dbReference>
<feature type="transmembrane region" description="Helical" evidence="6">
    <location>
        <begin position="37"/>
        <end position="55"/>
    </location>
</feature>
<reference evidence="8 9" key="1">
    <citation type="submission" date="2018-03" db="EMBL/GenBank/DDBJ databases">
        <title>Mesoflavibacter sp. HG37 and Mesoflavibacter sp. HG96 sp.nov., two marine bacteria isolated from seawater of Western Pacific Ocean.</title>
        <authorList>
            <person name="Cheng H."/>
            <person name="Wu Y.-H."/>
            <person name="Guo L.-L."/>
            <person name="Xu X.-W."/>
        </authorList>
    </citation>
    <scope>NUCLEOTIDE SEQUENCE [LARGE SCALE GENOMIC DNA]</scope>
    <source>
        <strain evidence="8 9">KCTC 32269</strain>
    </source>
</reference>
<dbReference type="AlphaFoldDB" id="A0A2T1N8L7"/>
<dbReference type="RefSeq" id="WP_106463354.1">
    <property type="nucleotide sequence ID" value="NZ_PXOQ01000009.1"/>
</dbReference>
<evidence type="ECO:0000256" key="1">
    <source>
        <dbReference type="ARBA" id="ARBA00004651"/>
    </source>
</evidence>
<evidence type="ECO:0000256" key="4">
    <source>
        <dbReference type="ARBA" id="ARBA00022989"/>
    </source>
</evidence>
<comment type="caution">
    <text evidence="8">The sequence shown here is derived from an EMBL/GenBank/DDBJ whole genome shotgun (WGS) entry which is preliminary data.</text>
</comment>
<dbReference type="InterPro" id="IPR023845">
    <property type="entry name" value="DUF3817_TM"/>
</dbReference>
<accession>A0A2T1N8L7</accession>
<evidence type="ECO:0000256" key="2">
    <source>
        <dbReference type="ARBA" id="ARBA00022475"/>
    </source>
</evidence>
<dbReference type="OrthoDB" id="1121311at2"/>
<keyword evidence="4 6" id="KW-1133">Transmembrane helix</keyword>
<keyword evidence="5 6" id="KW-0472">Membrane</keyword>
<feature type="domain" description="DUF3817" evidence="7">
    <location>
        <begin position="4"/>
        <end position="87"/>
    </location>
</feature>
<evidence type="ECO:0000256" key="3">
    <source>
        <dbReference type="ARBA" id="ARBA00022692"/>
    </source>
</evidence>
<evidence type="ECO:0000256" key="6">
    <source>
        <dbReference type="SAM" id="Phobius"/>
    </source>
</evidence>
<evidence type="ECO:0000256" key="5">
    <source>
        <dbReference type="ARBA" id="ARBA00023136"/>
    </source>
</evidence>
<comment type="subcellular location">
    <subcellularLocation>
        <location evidence="1">Cell membrane</location>
        <topology evidence="1">Multi-pass membrane protein</topology>
    </subcellularLocation>
</comment>